<dbReference type="CDD" id="cd19501">
    <property type="entry name" value="RecA-like_FtsH"/>
    <property type="match status" value="1"/>
</dbReference>
<evidence type="ECO:0000256" key="13">
    <source>
        <dbReference type="ARBA" id="ARBA00022946"/>
    </source>
</evidence>
<evidence type="ECO:0000256" key="6">
    <source>
        <dbReference type="ARBA" id="ARBA00022670"/>
    </source>
</evidence>
<dbReference type="SUPFAM" id="SSF140990">
    <property type="entry name" value="FtsH protease domain-like"/>
    <property type="match status" value="1"/>
</dbReference>
<dbReference type="InterPro" id="IPR050928">
    <property type="entry name" value="ATP-dep_Zn_Metalloprotease"/>
</dbReference>
<feature type="domain" description="AAA+ ATPase" evidence="19">
    <location>
        <begin position="333"/>
        <end position="473"/>
    </location>
</feature>
<keyword evidence="16 18" id="KW-0472">Membrane</keyword>
<evidence type="ECO:0000256" key="3">
    <source>
        <dbReference type="ARBA" id="ARBA00004173"/>
    </source>
</evidence>
<proteinExistence type="inferred from homology"/>
<evidence type="ECO:0000256" key="9">
    <source>
        <dbReference type="ARBA" id="ARBA00022741"/>
    </source>
</evidence>
<dbReference type="FunFam" id="1.20.58.760:FF:000003">
    <property type="entry name" value="AFG3-like AAA ATPase 2"/>
    <property type="match status" value="1"/>
</dbReference>
<keyword evidence="10" id="KW-0378">Hydrolase</keyword>
<comment type="subcellular location">
    <subcellularLocation>
        <location evidence="2">Membrane</location>
        <topology evidence="2">Multi-pass membrane protein</topology>
    </subcellularLocation>
    <subcellularLocation>
        <location evidence="3">Mitochondrion</location>
    </subcellularLocation>
</comment>
<reference evidence="20 21" key="1">
    <citation type="journal article" date="2019" name="Philos. Trans. R. Soc. Lond., B, Biol. Sci.">
        <title>Ant behaviour and brain gene expression of defending hosts depend on the ecological success of the intruding social parasite.</title>
        <authorList>
            <person name="Kaur R."/>
            <person name="Stoldt M."/>
            <person name="Jongepier E."/>
            <person name="Feldmeyer B."/>
            <person name="Menzel F."/>
            <person name="Bornberg-Bauer E."/>
            <person name="Foitzik S."/>
        </authorList>
    </citation>
    <scope>NUCLEOTIDE SEQUENCE [LARGE SCALE GENOMIC DNA]</scope>
    <source>
        <tissue evidence="20">Whole body</tissue>
    </source>
</reference>
<feature type="transmembrane region" description="Helical" evidence="18">
    <location>
        <begin position="125"/>
        <end position="143"/>
    </location>
</feature>
<keyword evidence="8" id="KW-0479">Metal-binding</keyword>
<feature type="transmembrane region" description="Helical" evidence="18">
    <location>
        <begin position="244"/>
        <end position="265"/>
    </location>
</feature>
<keyword evidence="9" id="KW-0547">Nucleotide-binding</keyword>
<evidence type="ECO:0000256" key="7">
    <source>
        <dbReference type="ARBA" id="ARBA00022692"/>
    </source>
</evidence>
<dbReference type="HAMAP" id="MF_01458">
    <property type="entry name" value="FtsH"/>
    <property type="match status" value="1"/>
</dbReference>
<evidence type="ECO:0000256" key="14">
    <source>
        <dbReference type="ARBA" id="ARBA00022989"/>
    </source>
</evidence>
<dbReference type="Pfam" id="PF01434">
    <property type="entry name" value="Peptidase_M41"/>
    <property type="match status" value="1"/>
</dbReference>
<evidence type="ECO:0000256" key="11">
    <source>
        <dbReference type="ARBA" id="ARBA00022833"/>
    </source>
</evidence>
<dbReference type="Gene3D" id="1.10.8.60">
    <property type="match status" value="1"/>
</dbReference>
<dbReference type="EMBL" id="QBLH01003177">
    <property type="protein sequence ID" value="TGZ43806.1"/>
    <property type="molecule type" value="Genomic_DNA"/>
</dbReference>
<dbReference type="SUPFAM" id="SSF52540">
    <property type="entry name" value="P-loop containing nucleoside triphosphate hydrolases"/>
    <property type="match status" value="1"/>
</dbReference>
<evidence type="ECO:0000313" key="21">
    <source>
        <dbReference type="Proteomes" id="UP000310200"/>
    </source>
</evidence>
<keyword evidence="13" id="KW-0809">Transit peptide</keyword>
<dbReference type="GO" id="GO:0005524">
    <property type="term" value="F:ATP binding"/>
    <property type="evidence" value="ECO:0007669"/>
    <property type="project" value="UniProtKB-KW"/>
</dbReference>
<accession>A0A4S2K600</accession>
<dbReference type="FunFam" id="1.10.8.60:FF:000033">
    <property type="entry name" value="paraplegin isoform X1"/>
    <property type="match status" value="1"/>
</dbReference>
<dbReference type="Pfam" id="PF06480">
    <property type="entry name" value="FtsH_ext"/>
    <property type="match status" value="1"/>
</dbReference>
<keyword evidence="7 18" id="KW-0812">Transmembrane</keyword>
<comment type="caution">
    <text evidence="20">The sequence shown here is derived from an EMBL/GenBank/DDBJ whole genome shotgun (WGS) entry which is preliminary data.</text>
</comment>
<dbReference type="InterPro" id="IPR027417">
    <property type="entry name" value="P-loop_NTPase"/>
</dbReference>
<dbReference type="GO" id="GO:0004222">
    <property type="term" value="F:metalloendopeptidase activity"/>
    <property type="evidence" value="ECO:0007669"/>
    <property type="project" value="InterPro"/>
</dbReference>
<dbReference type="GO" id="GO:0008270">
    <property type="term" value="F:zinc ion binding"/>
    <property type="evidence" value="ECO:0007669"/>
    <property type="project" value="InterPro"/>
</dbReference>
<evidence type="ECO:0000256" key="1">
    <source>
        <dbReference type="ARBA" id="ARBA00001947"/>
    </source>
</evidence>
<keyword evidence="12" id="KW-0067">ATP-binding</keyword>
<organism evidence="20 21">
    <name type="scientific">Temnothorax longispinosus</name>
    <dbReference type="NCBI Taxonomy" id="300112"/>
    <lineage>
        <taxon>Eukaryota</taxon>
        <taxon>Metazoa</taxon>
        <taxon>Ecdysozoa</taxon>
        <taxon>Arthropoda</taxon>
        <taxon>Hexapoda</taxon>
        <taxon>Insecta</taxon>
        <taxon>Pterygota</taxon>
        <taxon>Neoptera</taxon>
        <taxon>Endopterygota</taxon>
        <taxon>Hymenoptera</taxon>
        <taxon>Apocrita</taxon>
        <taxon>Aculeata</taxon>
        <taxon>Formicoidea</taxon>
        <taxon>Formicidae</taxon>
        <taxon>Myrmicinae</taxon>
        <taxon>Temnothorax</taxon>
    </lineage>
</organism>
<dbReference type="GO" id="GO:0004176">
    <property type="term" value="F:ATP-dependent peptidase activity"/>
    <property type="evidence" value="ECO:0007669"/>
    <property type="project" value="InterPro"/>
</dbReference>
<dbReference type="InterPro" id="IPR037219">
    <property type="entry name" value="Peptidase_M41-like"/>
</dbReference>
<dbReference type="GO" id="GO:0034982">
    <property type="term" value="P:mitochondrial protein processing"/>
    <property type="evidence" value="ECO:0007669"/>
    <property type="project" value="TreeGrafter"/>
</dbReference>
<dbReference type="SMART" id="SM00382">
    <property type="entry name" value="AAA"/>
    <property type="match status" value="1"/>
</dbReference>
<comment type="similarity">
    <text evidence="5">In the N-terminal section; belongs to the AAA ATPase family.</text>
</comment>
<dbReference type="Gene3D" id="3.40.50.300">
    <property type="entry name" value="P-loop containing nucleotide triphosphate hydrolases"/>
    <property type="match status" value="1"/>
</dbReference>
<dbReference type="Proteomes" id="UP000310200">
    <property type="component" value="Unassembled WGS sequence"/>
</dbReference>
<dbReference type="PANTHER" id="PTHR43655">
    <property type="entry name" value="ATP-DEPENDENT PROTEASE"/>
    <property type="match status" value="1"/>
</dbReference>
<sequence length="771" mass="86953">MQNLIKCPKRYYMAPSRMFNFPSQNIYLPKEKPIFNVKHFSYANNNGAHRLSLPMSYHAYKKIRKELYAVQSALLCSGKFSLSPRFDTIRYFNTTCSNSNEQSPKKSDSENPDKKPDENEDMKSVFTKLSLWFMVLYFVLIVLKHQMGMSNAELAASISWNEFVYDMLSKGEVEAIIVNPTIERVIIVVHDGAIIKGKRSPYKRYHMAVPSIENFEEKLRKVEKNLGIKPGQGVQVIYERKIEYIASIVRFALFALVAIAAVSFVRKRFSFKPFEIISQMKQAKFTLVEPLVGKGKGVRFADVAGLKEAKIEVMEFVDYLKKPERYKMLGAKIPQGVLLLGPPGCGKTLLAKAVATEASVPFLSMNGSEFIEVFGGLGAARVRDLFKEAKKRAPSIIYIDEIDAIGKKRSESSLGISDRESERTLNQLLVEMDGMISKENVIILASTNRADVLDKALLRPGRFDRHILIDFPTVEERQQIFETHLKKISLQNKPSKYSGYLAYLTPGFSGADIANVCNEAALHAARDKKKQVDSSDLTYAIDRTIGGLTKRNNPLTPSTKRVVAYHEAGHALVGWLLEHTDALLKVTIVPRTNLKLGFAQYTQSDQKLYSKEQLFERMCMTLGGRVSEHVTFNKISTGAENDLKTVTKMAYHQVQQFGMSPAVGLISFEEEHTSTKTKKLYSKKLANLMDVEVRRIIGEAYAQTRQLLLDNKDKLDTLAEALLKKETLSYDDVEKLIGPPPYGKKRLVEPGEFENSGPTRESPSVDRELAE</sequence>
<evidence type="ECO:0000256" key="8">
    <source>
        <dbReference type="ARBA" id="ARBA00022723"/>
    </source>
</evidence>
<dbReference type="PANTHER" id="PTHR43655:SF8">
    <property type="entry name" value="PARAPLEGIN"/>
    <property type="match status" value="1"/>
</dbReference>
<evidence type="ECO:0000256" key="4">
    <source>
        <dbReference type="ARBA" id="ARBA00010044"/>
    </source>
</evidence>
<dbReference type="Gene3D" id="1.20.58.760">
    <property type="entry name" value="Peptidase M41"/>
    <property type="match status" value="1"/>
</dbReference>
<keyword evidence="11" id="KW-0862">Zinc</keyword>
<evidence type="ECO:0000256" key="18">
    <source>
        <dbReference type="SAM" id="Phobius"/>
    </source>
</evidence>
<dbReference type="InterPro" id="IPR000642">
    <property type="entry name" value="Peptidase_M41"/>
</dbReference>
<evidence type="ECO:0000256" key="17">
    <source>
        <dbReference type="SAM" id="MobiDB-lite"/>
    </source>
</evidence>
<protein>
    <recommendedName>
        <fullName evidence="19">AAA+ ATPase domain-containing protein</fullName>
    </recommendedName>
</protein>
<dbReference type="InterPro" id="IPR003959">
    <property type="entry name" value="ATPase_AAA_core"/>
</dbReference>
<dbReference type="InterPro" id="IPR011546">
    <property type="entry name" value="Pept_M41_FtsH_extracell"/>
</dbReference>
<keyword evidence="6" id="KW-0645">Protease</keyword>
<dbReference type="InterPro" id="IPR005936">
    <property type="entry name" value="FtsH"/>
</dbReference>
<comment type="cofactor">
    <cofactor evidence="1">
        <name>Zn(2+)</name>
        <dbReference type="ChEBI" id="CHEBI:29105"/>
    </cofactor>
</comment>
<evidence type="ECO:0000256" key="15">
    <source>
        <dbReference type="ARBA" id="ARBA00023049"/>
    </source>
</evidence>
<evidence type="ECO:0000313" key="20">
    <source>
        <dbReference type="EMBL" id="TGZ43806.1"/>
    </source>
</evidence>
<dbReference type="InterPro" id="IPR041569">
    <property type="entry name" value="AAA_lid_3"/>
</dbReference>
<dbReference type="NCBIfam" id="TIGR01241">
    <property type="entry name" value="FtsH_fam"/>
    <property type="match status" value="1"/>
</dbReference>
<feature type="region of interest" description="Disordered" evidence="17">
    <location>
        <begin position="734"/>
        <end position="771"/>
    </location>
</feature>
<evidence type="ECO:0000256" key="2">
    <source>
        <dbReference type="ARBA" id="ARBA00004141"/>
    </source>
</evidence>
<evidence type="ECO:0000256" key="10">
    <source>
        <dbReference type="ARBA" id="ARBA00022801"/>
    </source>
</evidence>
<dbReference type="STRING" id="300112.A0A4S2K600"/>
<evidence type="ECO:0000256" key="12">
    <source>
        <dbReference type="ARBA" id="ARBA00022840"/>
    </source>
</evidence>
<feature type="compositionally biased region" description="Basic and acidic residues" evidence="17">
    <location>
        <begin position="103"/>
        <end position="120"/>
    </location>
</feature>
<dbReference type="GO" id="GO:0016887">
    <property type="term" value="F:ATP hydrolysis activity"/>
    <property type="evidence" value="ECO:0007669"/>
    <property type="project" value="InterPro"/>
</dbReference>
<keyword evidence="14 18" id="KW-1133">Transmembrane helix</keyword>
<dbReference type="FunFam" id="3.40.50.300:FF:000277">
    <property type="entry name" value="ATP-dependent zinc metalloprotease FtsH"/>
    <property type="match status" value="1"/>
</dbReference>
<dbReference type="Pfam" id="PF17862">
    <property type="entry name" value="AAA_lid_3"/>
    <property type="match status" value="1"/>
</dbReference>
<dbReference type="InterPro" id="IPR003593">
    <property type="entry name" value="AAA+_ATPase"/>
</dbReference>
<keyword evidence="15" id="KW-0482">Metalloprotease</keyword>
<evidence type="ECO:0000256" key="16">
    <source>
        <dbReference type="ARBA" id="ARBA00023136"/>
    </source>
</evidence>
<keyword evidence="21" id="KW-1185">Reference proteome</keyword>
<evidence type="ECO:0000259" key="19">
    <source>
        <dbReference type="SMART" id="SM00382"/>
    </source>
</evidence>
<feature type="region of interest" description="Disordered" evidence="17">
    <location>
        <begin position="97"/>
        <end position="120"/>
    </location>
</feature>
<evidence type="ECO:0000256" key="5">
    <source>
        <dbReference type="ARBA" id="ARBA00010550"/>
    </source>
</evidence>
<name>A0A4S2K600_9HYME</name>
<comment type="similarity">
    <text evidence="4">In the C-terminal section; belongs to the peptidase M41 family.</text>
</comment>
<dbReference type="Gene3D" id="3.40.1690.20">
    <property type="match status" value="1"/>
</dbReference>
<dbReference type="AlphaFoldDB" id="A0A4S2K600"/>
<dbReference type="Pfam" id="PF00004">
    <property type="entry name" value="AAA"/>
    <property type="match status" value="1"/>
</dbReference>
<dbReference type="GO" id="GO:0005745">
    <property type="term" value="C:m-AAA complex"/>
    <property type="evidence" value="ECO:0007669"/>
    <property type="project" value="TreeGrafter"/>
</dbReference>
<gene>
    <name evidence="20" type="ORF">DBV15_11717</name>
</gene>